<evidence type="ECO:0000259" key="7">
    <source>
        <dbReference type="Pfam" id="PF07715"/>
    </source>
</evidence>
<protein>
    <submittedName>
        <fullName evidence="8">Uncharacterized protein</fullName>
    </submittedName>
</protein>
<proteinExistence type="inferred from homology"/>
<keyword evidence="4" id="KW-0798">TonB box</keyword>
<evidence type="ECO:0000259" key="6">
    <source>
        <dbReference type="Pfam" id="PF00593"/>
    </source>
</evidence>
<dbReference type="InterPro" id="IPR010104">
    <property type="entry name" value="TonB_rcpt_bac"/>
</dbReference>
<dbReference type="eggNOG" id="COG4771">
    <property type="taxonomic scope" value="Bacteria"/>
</dbReference>
<feature type="chain" id="PRO_5004725608" evidence="5">
    <location>
        <begin position="33"/>
        <end position="987"/>
    </location>
</feature>
<sequence length="987" mass="107209">MDYSTTHRGARFRAFLTGATFLAGLAVWPACAQSSGQEAAAATPADDTVVIITGYRGSLQSATKAKKNATNFTETIFSEDIGKFPDLNMAEALQRVPGMIVQRDAFTGDGTQIVVRALPSNFTQVTMNGNRIAMATDNGISGSSSTNRQVDLDSFPTGLFNRVDVSKTPSASELEGGVAGTVNLQNVRPFDRKGEHGALAIQESYGVNSEKFSPRITGVWSKTWDKFGVLAGISMSEKKLYTSGYETLGFGDPNFNNYCGACDPAVTKDASGNFINPEGSNQWAWSNTVYPYTGNGLTPGTLTEADLLALNPGMTEATMKGAKMPRLGRASLLDGTSKTKVGLIALEYRASETLKFNLDILGGGGDRDAERTNMMLTFRSTGPGDDYNGGMIPLNMKVDQNDIVTSATLANSNFFMESNFYRDKNAYWSAKGSFEWLFGNSWKLDGEMAFMRSTYERNVTFLKYRTPFQSNVTATYENVEGNDVPTITSNVNLNDPTIGWRTFVGQTIMQRDKRNAVTKALHLDLSKELGDWTFKGGYAYDNYQRNINVIDLSQALKDAYAAAIPESDVSQYLTPMTRSIYSGDVSGGGFNKWVFPNFDKISKAVGYDSLINGKGTTSTGGSYNGAGAATIQETITGAYAMTAYNGQLFSYPVRSNFGARFVSTDQKVTAPSVIGGNIVYLSTNASYEDVLPSFNFVTNVTDSVNLRFAASKTMTRANPALLTSSLSLDTTASSGNTGNPNLKPFYSNNFDIGGEYYTGKTGYIGLTFFKKDIQNFTFNKVNSVPFSSLGVDYSTLNENQQQGLALNAGVTWAAALANPSLVSGANVNMTQPTNLTEIMKLTGQEMIWVQPLDNLVEGLGFTTNYTHFSVTPAKYAFGIPDYTYNLTGYYEHGGFSAHLSYVKVSEVVTGAPLQANNIILAANNEARHQIDLSASYKFKAFGIEQSITLDATNLDNQGFKSYYTYTNMTTGFQSPGQTILIGWRAQY</sequence>
<feature type="signal peptide" evidence="5">
    <location>
        <begin position="1"/>
        <end position="32"/>
    </location>
</feature>
<dbReference type="STRING" id="1121022.GCA_000376105_03797"/>
<dbReference type="PANTHER" id="PTHR40980">
    <property type="entry name" value="PLUG DOMAIN-CONTAINING PROTEIN"/>
    <property type="match status" value="1"/>
</dbReference>
<dbReference type="PATRIC" id="fig|1121022.4.peg.1436"/>
<dbReference type="RefSeq" id="WP_018083482.1">
    <property type="nucleotide sequence ID" value="NZ_AQWM01000033.1"/>
</dbReference>
<evidence type="ECO:0000313" key="9">
    <source>
        <dbReference type="Proteomes" id="UP000017837"/>
    </source>
</evidence>
<evidence type="ECO:0000313" key="8">
    <source>
        <dbReference type="EMBL" id="ESQ92879.1"/>
    </source>
</evidence>
<evidence type="ECO:0000256" key="2">
    <source>
        <dbReference type="ARBA" id="ARBA00023136"/>
    </source>
</evidence>
<feature type="domain" description="TonB-dependent receptor-like beta-barrel" evidence="6">
    <location>
        <begin position="488"/>
        <end position="954"/>
    </location>
</feature>
<dbReference type="Gene3D" id="2.170.130.10">
    <property type="entry name" value="TonB-dependent receptor, plug domain"/>
    <property type="match status" value="1"/>
</dbReference>
<dbReference type="AlphaFoldDB" id="V4PZL6"/>
<dbReference type="Pfam" id="PF07715">
    <property type="entry name" value="Plug"/>
    <property type="match status" value="1"/>
</dbReference>
<evidence type="ECO:0000256" key="3">
    <source>
        <dbReference type="ARBA" id="ARBA00023237"/>
    </source>
</evidence>
<organism evidence="8 9">
    <name type="scientific">Asticcacaulis benevestitus DSM 16100 = ATCC BAA-896</name>
    <dbReference type="NCBI Taxonomy" id="1121022"/>
    <lineage>
        <taxon>Bacteria</taxon>
        <taxon>Pseudomonadati</taxon>
        <taxon>Pseudomonadota</taxon>
        <taxon>Alphaproteobacteria</taxon>
        <taxon>Caulobacterales</taxon>
        <taxon>Caulobacteraceae</taxon>
        <taxon>Asticcacaulis</taxon>
    </lineage>
</organism>
<dbReference type="PANTHER" id="PTHR40980:SF3">
    <property type="entry name" value="TONB-DEPENDENT RECEPTOR-LIKE BETA-BARREL DOMAIN-CONTAINING PROTEIN"/>
    <property type="match status" value="1"/>
</dbReference>
<dbReference type="InterPro" id="IPR037066">
    <property type="entry name" value="Plug_dom_sf"/>
</dbReference>
<dbReference type="EMBL" id="AWGB01000010">
    <property type="protein sequence ID" value="ESQ92879.1"/>
    <property type="molecule type" value="Genomic_DNA"/>
</dbReference>
<keyword evidence="5" id="KW-0732">Signal</keyword>
<dbReference type="InterPro" id="IPR012910">
    <property type="entry name" value="Plug_dom"/>
</dbReference>
<dbReference type="Proteomes" id="UP000017837">
    <property type="component" value="Unassembled WGS sequence"/>
</dbReference>
<evidence type="ECO:0000256" key="5">
    <source>
        <dbReference type="SAM" id="SignalP"/>
    </source>
</evidence>
<keyword evidence="2 4" id="KW-0472">Membrane</keyword>
<keyword evidence="3" id="KW-0998">Cell outer membrane</keyword>
<comment type="subcellular location">
    <subcellularLocation>
        <location evidence="1 4">Cell outer membrane</location>
    </subcellularLocation>
</comment>
<dbReference type="eggNOG" id="COG1629">
    <property type="taxonomic scope" value="Bacteria"/>
</dbReference>
<dbReference type="InterPro" id="IPR000531">
    <property type="entry name" value="Beta-barrel_TonB"/>
</dbReference>
<dbReference type="GO" id="GO:0009279">
    <property type="term" value="C:cell outer membrane"/>
    <property type="evidence" value="ECO:0007669"/>
    <property type="project" value="UniProtKB-SubCell"/>
</dbReference>
<gene>
    <name evidence="8" type="ORF">ABENE_07180</name>
</gene>
<reference evidence="8 9" key="1">
    <citation type="journal article" date="2014" name="Nature">
        <title>Sequential evolution of bacterial morphology by co-option of a developmental regulator.</title>
        <authorList>
            <person name="Jiang C."/>
            <person name="Brown P.J."/>
            <person name="Ducret A."/>
            <person name="Brun Y.V."/>
        </authorList>
    </citation>
    <scope>NUCLEOTIDE SEQUENCE [LARGE SCALE GENOMIC DNA]</scope>
    <source>
        <strain evidence="8 9">DSM 16100</strain>
    </source>
</reference>
<dbReference type="Pfam" id="PF00593">
    <property type="entry name" value="TonB_dep_Rec_b-barrel"/>
    <property type="match status" value="1"/>
</dbReference>
<keyword evidence="9" id="KW-1185">Reference proteome</keyword>
<feature type="domain" description="TonB-dependent receptor plug" evidence="7">
    <location>
        <begin position="67"/>
        <end position="180"/>
    </location>
</feature>
<dbReference type="Gene3D" id="2.40.170.20">
    <property type="entry name" value="TonB-dependent receptor, beta-barrel domain"/>
    <property type="match status" value="1"/>
</dbReference>
<comment type="caution">
    <text evidence="8">The sequence shown here is derived from an EMBL/GenBank/DDBJ whole genome shotgun (WGS) entry which is preliminary data.</text>
</comment>
<dbReference type="InterPro" id="IPR036942">
    <property type="entry name" value="Beta-barrel_TonB_sf"/>
</dbReference>
<comment type="similarity">
    <text evidence="4">Belongs to the TonB-dependent receptor family.</text>
</comment>
<dbReference type="NCBIfam" id="TIGR01782">
    <property type="entry name" value="TonB-Xanth-Caul"/>
    <property type="match status" value="1"/>
</dbReference>
<evidence type="ECO:0000256" key="1">
    <source>
        <dbReference type="ARBA" id="ARBA00004442"/>
    </source>
</evidence>
<dbReference type="OrthoDB" id="5476657at2"/>
<name>V4PZL6_9CAUL</name>
<accession>V4PZL6</accession>
<evidence type="ECO:0000256" key="4">
    <source>
        <dbReference type="RuleBase" id="RU003357"/>
    </source>
</evidence>
<dbReference type="SUPFAM" id="SSF56935">
    <property type="entry name" value="Porins"/>
    <property type="match status" value="1"/>
</dbReference>